<feature type="domain" description="Aldehyde oxidase/xanthine dehydrogenase a/b hammerhead" evidence="3">
    <location>
        <begin position="17"/>
        <end position="133"/>
    </location>
</feature>
<dbReference type="Gene3D" id="3.90.1170.50">
    <property type="entry name" value="Aldehyde oxidase/xanthine dehydrogenase, a/b hammerhead"/>
    <property type="match status" value="1"/>
</dbReference>
<dbReference type="InterPro" id="IPR008274">
    <property type="entry name" value="AldOxase/xan_DH_MoCoBD1"/>
</dbReference>
<sequence length="769" mass="83649">MAVGKSVNRVDAMAKVTGRAKYTEDFYHPDMLVAKYFRSSIAHGRVTAINTKKAENLDGVHAVFTYKDVPENKFPTAGHPLALTEDHKDAADRLLLTRDVRFMGDEIAIVVAQNELVANEALKLIEVSYDEYQPLILPEDILEENARQIHEGSSNIVGEHTYTFGNDVDQAFEKADHVVEGSFRTAMVQHCHIENHISHAYMDDLDKIVIVSSTQIPHIARRIVGEVLNIPLSRIRVIKPFVGGGFGNKQDVILEPMVAFLTLKLNGRAVQINLSREECIIGTRTRHPFYIDVKTGVMNDGTIVARHMDAISITGAYASHGHSVAAAGGSKQSSLYPRAATSFHARTLYANTPVAGAMRAYGSPQIIYALECATEDAARKIGMDSVEFRLKNVARQGDINLLSGKEILSCGLADCLIKGRDFIGWGEKKKEYEKFKTGPVRKGLGLACLSYASGTYPVCVEIAGARIALNQDGTVHVMVGATEIGQGSDTVVAQMVAQTLSFPYENVLVVQAQDTDVTPFDTGAYASRQAYVVSNAVFRAATDLREKILDHAAVMTDIDVAGLDIVDGNIVDTRKSAQVMDMKTLAIDSFYHKERGCQLTAEASFKATTNAPVFGCTFVDITVNIPLCKIKINRMISVHDSGVIINPVQSGGQIHGGAFMGIGAALSEELLIDPKTGYIYNNNLLDYKFPTFTDVPPIHHDFVETFEPTSAYGNKALGEPPVISPPPAIRNAVLDATGLCINSLPLSPHTLFTAFKDHGLIDEKGGDNV</sequence>
<dbReference type="Proteomes" id="UP000192418">
    <property type="component" value="Unassembled WGS sequence"/>
</dbReference>
<dbReference type="GO" id="GO:0004854">
    <property type="term" value="F:xanthine dehydrogenase activity"/>
    <property type="evidence" value="ECO:0007669"/>
    <property type="project" value="InterPro"/>
</dbReference>
<dbReference type="SUPFAM" id="SSF56003">
    <property type="entry name" value="Molybdenum cofactor-binding domain"/>
    <property type="match status" value="1"/>
</dbReference>
<dbReference type="InterPro" id="IPR000674">
    <property type="entry name" value="Ald_Oxase/Xan_DH_a/b"/>
</dbReference>
<dbReference type="InterPro" id="IPR036856">
    <property type="entry name" value="Ald_Oxase/Xan_DH_a/b_sf"/>
</dbReference>
<dbReference type="OrthoDB" id="9775084at2"/>
<evidence type="ECO:0000313" key="4">
    <source>
        <dbReference type="EMBL" id="SMC91996.1"/>
    </source>
</evidence>
<dbReference type="SUPFAM" id="SSF54665">
    <property type="entry name" value="CO dehydrogenase molybdoprotein N-domain-like"/>
    <property type="match status" value="1"/>
</dbReference>
<keyword evidence="2" id="KW-0560">Oxidoreductase</keyword>
<dbReference type="InterPro" id="IPR016208">
    <property type="entry name" value="Ald_Oxase/xanthine_DH-like"/>
</dbReference>
<dbReference type="GO" id="GO:0002197">
    <property type="term" value="C:xanthine dehydrogenase complex"/>
    <property type="evidence" value="ECO:0007669"/>
    <property type="project" value="InterPro"/>
</dbReference>
<organism evidence="4 5">
    <name type="scientific">Desulfocicer vacuolatum DSM 3385</name>
    <dbReference type="NCBI Taxonomy" id="1121400"/>
    <lineage>
        <taxon>Bacteria</taxon>
        <taxon>Pseudomonadati</taxon>
        <taxon>Thermodesulfobacteriota</taxon>
        <taxon>Desulfobacteria</taxon>
        <taxon>Desulfobacterales</taxon>
        <taxon>Desulfobacteraceae</taxon>
        <taxon>Desulfocicer</taxon>
    </lineage>
</organism>
<keyword evidence="1" id="KW-0500">Molybdenum</keyword>
<proteinExistence type="predicted"/>
<keyword evidence="5" id="KW-1185">Reference proteome</keyword>
<dbReference type="GO" id="GO:0005506">
    <property type="term" value="F:iron ion binding"/>
    <property type="evidence" value="ECO:0007669"/>
    <property type="project" value="InterPro"/>
</dbReference>
<dbReference type="AlphaFoldDB" id="A0A1W2D450"/>
<accession>A0A1W2D450</accession>
<dbReference type="RefSeq" id="WP_084070086.1">
    <property type="nucleotide sequence ID" value="NZ_FWXY01000015.1"/>
</dbReference>
<dbReference type="SMART" id="SM01008">
    <property type="entry name" value="Ald_Xan_dh_C"/>
    <property type="match status" value="1"/>
</dbReference>
<dbReference type="InterPro" id="IPR037165">
    <property type="entry name" value="AldOxase/xan_DH_Mopterin-bd_sf"/>
</dbReference>
<dbReference type="InterPro" id="IPR046867">
    <property type="entry name" value="AldOxase/xan_DH_MoCoBD2"/>
</dbReference>
<evidence type="ECO:0000259" key="3">
    <source>
        <dbReference type="SMART" id="SM01008"/>
    </source>
</evidence>
<dbReference type="STRING" id="1121400.SAMN02746065_11529"/>
<evidence type="ECO:0000313" key="5">
    <source>
        <dbReference type="Proteomes" id="UP000192418"/>
    </source>
</evidence>
<dbReference type="InterPro" id="IPR050028">
    <property type="entry name" value="XdhA_XDHase"/>
</dbReference>
<dbReference type="NCBIfam" id="NF043082">
    <property type="entry name" value="XdhA_XDHase"/>
    <property type="match status" value="1"/>
</dbReference>
<dbReference type="Pfam" id="PF02738">
    <property type="entry name" value="MoCoBD_1"/>
    <property type="match status" value="1"/>
</dbReference>
<reference evidence="4 5" key="1">
    <citation type="submission" date="2017-04" db="EMBL/GenBank/DDBJ databases">
        <authorList>
            <person name="Afonso C.L."/>
            <person name="Miller P.J."/>
            <person name="Scott M.A."/>
            <person name="Spackman E."/>
            <person name="Goraichik I."/>
            <person name="Dimitrov K.M."/>
            <person name="Suarez D.L."/>
            <person name="Swayne D.E."/>
        </authorList>
    </citation>
    <scope>NUCLEOTIDE SEQUENCE [LARGE SCALE GENOMIC DNA]</scope>
    <source>
        <strain evidence="4 5">DSM 3385</strain>
    </source>
</reference>
<name>A0A1W2D450_9BACT</name>
<dbReference type="PANTHER" id="PTHR11908">
    <property type="entry name" value="XANTHINE DEHYDROGENASE"/>
    <property type="match status" value="1"/>
</dbReference>
<dbReference type="Pfam" id="PF20256">
    <property type="entry name" value="MoCoBD_2"/>
    <property type="match status" value="1"/>
</dbReference>
<dbReference type="Pfam" id="PF01315">
    <property type="entry name" value="Ald_Xan_dh_C"/>
    <property type="match status" value="1"/>
</dbReference>
<dbReference type="EMBL" id="FWXY01000015">
    <property type="protein sequence ID" value="SMC91996.1"/>
    <property type="molecule type" value="Genomic_DNA"/>
</dbReference>
<protein>
    <submittedName>
        <fullName evidence="4">Xanthine dehydrogenase, molybdenum binding subunit apoprotein</fullName>
    </submittedName>
</protein>
<dbReference type="PANTHER" id="PTHR11908:SF132">
    <property type="entry name" value="ALDEHYDE OXIDASE 1-RELATED"/>
    <property type="match status" value="1"/>
</dbReference>
<evidence type="ECO:0000256" key="2">
    <source>
        <dbReference type="ARBA" id="ARBA00023002"/>
    </source>
</evidence>
<gene>
    <name evidence="4" type="ORF">SAMN02746065_11529</name>
</gene>
<evidence type="ECO:0000256" key="1">
    <source>
        <dbReference type="ARBA" id="ARBA00022505"/>
    </source>
</evidence>
<dbReference type="NCBIfam" id="NF007426">
    <property type="entry name" value="PRK09970.1"/>
    <property type="match status" value="1"/>
</dbReference>
<dbReference type="Gene3D" id="3.30.365.10">
    <property type="entry name" value="Aldehyde oxidase/xanthine dehydrogenase, molybdopterin binding domain"/>
    <property type="match status" value="4"/>
</dbReference>